<dbReference type="GO" id="GO:0046872">
    <property type="term" value="F:metal ion binding"/>
    <property type="evidence" value="ECO:0007669"/>
    <property type="project" value="UniProtKB-KW"/>
</dbReference>
<evidence type="ECO:0000256" key="14">
    <source>
        <dbReference type="ARBA" id="ARBA00022909"/>
    </source>
</evidence>
<evidence type="ECO:0000256" key="8">
    <source>
        <dbReference type="ARBA" id="ARBA00019357"/>
    </source>
</evidence>
<keyword evidence="22" id="KW-1185">Reference proteome</keyword>
<proteinExistence type="inferred from homology"/>
<gene>
    <name evidence="21" type="ORF">DNHGIG_01710</name>
</gene>
<reference evidence="21" key="1">
    <citation type="journal article" date="2023" name="Int. J. Syst. Evol. Microbiol.">
        <title>Collibacillus ludicampi gen. nov., sp. nov., a new soil bacterium of the family Alicyclobacillaceae.</title>
        <authorList>
            <person name="Jojima T."/>
            <person name="Ioku Y."/>
            <person name="Fukuta Y."/>
            <person name="Shirasaka N."/>
            <person name="Matsumura Y."/>
            <person name="Mori M."/>
        </authorList>
    </citation>
    <scope>NUCLEOTIDE SEQUENCE</scope>
    <source>
        <strain evidence="21">TP075</strain>
    </source>
</reference>
<dbReference type="Pfam" id="PF02875">
    <property type="entry name" value="Mur_ligase_C"/>
    <property type="match status" value="1"/>
</dbReference>
<feature type="domain" description="Mur ligase C-terminal" evidence="19">
    <location>
        <begin position="299"/>
        <end position="440"/>
    </location>
</feature>
<evidence type="ECO:0000313" key="22">
    <source>
        <dbReference type="Proteomes" id="UP001057291"/>
    </source>
</evidence>
<comment type="catalytic activity">
    <reaction evidence="16">
        <text>(6S)-5,6,7,8-tetrahydrofolyl-(gamma-L-Glu)(n) + L-glutamate + ATP = (6S)-5,6,7,8-tetrahydrofolyl-(gamma-L-Glu)(n+1) + ADP + phosphate + H(+)</text>
        <dbReference type="Rhea" id="RHEA:10580"/>
        <dbReference type="Rhea" id="RHEA-COMP:14738"/>
        <dbReference type="Rhea" id="RHEA-COMP:14740"/>
        <dbReference type="ChEBI" id="CHEBI:15378"/>
        <dbReference type="ChEBI" id="CHEBI:29985"/>
        <dbReference type="ChEBI" id="CHEBI:30616"/>
        <dbReference type="ChEBI" id="CHEBI:43474"/>
        <dbReference type="ChEBI" id="CHEBI:141005"/>
        <dbReference type="ChEBI" id="CHEBI:456216"/>
        <dbReference type="EC" id="6.3.2.17"/>
    </reaction>
</comment>
<dbReference type="NCBIfam" id="TIGR01499">
    <property type="entry name" value="folC"/>
    <property type="match status" value="1"/>
</dbReference>
<protein>
    <recommendedName>
        <fullName evidence="8">Dihydrofolate synthase/folylpolyglutamate synthase</fullName>
        <ecNumber evidence="6">6.3.2.12</ecNumber>
        <ecNumber evidence="7">6.3.2.17</ecNumber>
    </recommendedName>
    <alternativeName>
        <fullName evidence="15">Tetrahydrofolylpolyglutamate synthase</fullName>
    </alternativeName>
</protein>
<dbReference type="Proteomes" id="UP001057291">
    <property type="component" value="Unassembled WGS sequence"/>
</dbReference>
<dbReference type="InterPro" id="IPR036565">
    <property type="entry name" value="Mur-like_cat_sf"/>
</dbReference>
<dbReference type="Pfam" id="PF08245">
    <property type="entry name" value="Mur_ligase_M"/>
    <property type="match status" value="1"/>
</dbReference>
<comment type="pathway">
    <text evidence="3">Cofactor biosynthesis; tetrahydrofolylpolyglutamate biosynthesis.</text>
</comment>
<evidence type="ECO:0000256" key="18">
    <source>
        <dbReference type="PIRNR" id="PIRNR001563"/>
    </source>
</evidence>
<dbReference type="AlphaFoldDB" id="A0AAV4LAW1"/>
<dbReference type="RefSeq" id="WP_282197892.1">
    <property type="nucleotide sequence ID" value="NZ_BOQE01000001.1"/>
</dbReference>
<comment type="similarity">
    <text evidence="4 18">Belongs to the folylpolyglutamate synthase family.</text>
</comment>
<evidence type="ECO:0000256" key="10">
    <source>
        <dbReference type="ARBA" id="ARBA00022723"/>
    </source>
</evidence>
<evidence type="ECO:0000256" key="16">
    <source>
        <dbReference type="ARBA" id="ARBA00047493"/>
    </source>
</evidence>
<dbReference type="InterPro" id="IPR004101">
    <property type="entry name" value="Mur_ligase_C"/>
</dbReference>
<feature type="domain" description="Mur ligase central" evidence="20">
    <location>
        <begin position="46"/>
        <end position="271"/>
    </location>
</feature>
<evidence type="ECO:0000256" key="3">
    <source>
        <dbReference type="ARBA" id="ARBA00005150"/>
    </source>
</evidence>
<dbReference type="EC" id="6.3.2.12" evidence="6"/>
<keyword evidence="14" id="KW-0289">Folate biosynthesis</keyword>
<comment type="subunit">
    <text evidence="5">Monomer.</text>
</comment>
<evidence type="ECO:0000313" key="21">
    <source>
        <dbReference type="EMBL" id="GIM44622.1"/>
    </source>
</evidence>
<dbReference type="PANTHER" id="PTHR11136:SF0">
    <property type="entry name" value="DIHYDROFOLATE SYNTHETASE-RELATED"/>
    <property type="match status" value="1"/>
</dbReference>
<dbReference type="GO" id="GO:0005737">
    <property type="term" value="C:cytoplasm"/>
    <property type="evidence" value="ECO:0007669"/>
    <property type="project" value="TreeGrafter"/>
</dbReference>
<dbReference type="Gene3D" id="3.40.1190.10">
    <property type="entry name" value="Mur-like, catalytic domain"/>
    <property type="match status" value="1"/>
</dbReference>
<evidence type="ECO:0000259" key="20">
    <source>
        <dbReference type="Pfam" id="PF08245"/>
    </source>
</evidence>
<dbReference type="PANTHER" id="PTHR11136">
    <property type="entry name" value="FOLYLPOLYGLUTAMATE SYNTHASE-RELATED"/>
    <property type="match status" value="1"/>
</dbReference>
<dbReference type="GO" id="GO:0004326">
    <property type="term" value="F:tetrahydrofolylpolyglutamate synthase activity"/>
    <property type="evidence" value="ECO:0007669"/>
    <property type="project" value="UniProtKB-EC"/>
</dbReference>
<evidence type="ECO:0000256" key="17">
    <source>
        <dbReference type="ARBA" id="ARBA00049161"/>
    </source>
</evidence>
<keyword evidence="13" id="KW-0460">Magnesium</keyword>
<evidence type="ECO:0000256" key="9">
    <source>
        <dbReference type="ARBA" id="ARBA00022598"/>
    </source>
</evidence>
<organism evidence="21 22">
    <name type="scientific">Collibacillus ludicampi</name>
    <dbReference type="NCBI Taxonomy" id="2771369"/>
    <lineage>
        <taxon>Bacteria</taxon>
        <taxon>Bacillati</taxon>
        <taxon>Bacillota</taxon>
        <taxon>Bacilli</taxon>
        <taxon>Bacillales</taxon>
        <taxon>Alicyclobacillaceae</taxon>
        <taxon>Collibacillus</taxon>
    </lineage>
</organism>
<sequence length="462" mass="51052">MDSALEYIHSFPRFNGRTGIKPGLERMEAILQRLGNPHHSLRFVHVAGTNGKGSTCAYLAKMLQACGYRVGLYTSPYISQFSDRMSINGKEIDEDTLHLLVEKVKPHIEAICRTPMGEPTEFEVVTLLAILFFAREGVDMVVWETGLGGRLDATNVVHPLISVITNVALDHMHILGSTVSEIAAEKAGIIKPGVPVVTAADGEALHVIMNKAQEQKCDIYVYGTDFISHRTKYDWDGQWFTYNGLQRVWNDVSISMLGEHQCINASVALAVMEVLEAKGILSIDRQALLEALLQTRWPGRLEKIGKRPLILLDGAHNPHGAHALARSLKELLNGQRLIVVLGILEDKVVPELIEPWLSLAKSIIVTEPETPRRADAEQVMQLIKRLLENAPSLHQEEAEHAAVTTFPADIQLLIERNVSDACLHACTLAGMHDVVLVTGSLFTISEARRFLLAQWGEPVSST</sequence>
<keyword evidence="11 18" id="KW-0547">Nucleotide-binding</keyword>
<dbReference type="EMBL" id="BOQE01000001">
    <property type="protein sequence ID" value="GIM44622.1"/>
    <property type="molecule type" value="Genomic_DNA"/>
</dbReference>
<evidence type="ECO:0000256" key="6">
    <source>
        <dbReference type="ARBA" id="ARBA00013023"/>
    </source>
</evidence>
<dbReference type="GO" id="GO:0005524">
    <property type="term" value="F:ATP binding"/>
    <property type="evidence" value="ECO:0007669"/>
    <property type="project" value="UniProtKB-KW"/>
</dbReference>
<evidence type="ECO:0000259" key="19">
    <source>
        <dbReference type="Pfam" id="PF02875"/>
    </source>
</evidence>
<evidence type="ECO:0000256" key="4">
    <source>
        <dbReference type="ARBA" id="ARBA00008276"/>
    </source>
</evidence>
<keyword evidence="9 18" id="KW-0436">Ligase</keyword>
<comment type="caution">
    <text evidence="21">The sequence shown here is derived from an EMBL/GenBank/DDBJ whole genome shotgun (WGS) entry which is preliminary data.</text>
</comment>
<dbReference type="SUPFAM" id="SSF53623">
    <property type="entry name" value="MurD-like peptide ligases, catalytic domain"/>
    <property type="match status" value="1"/>
</dbReference>
<dbReference type="Gene3D" id="3.90.190.20">
    <property type="entry name" value="Mur ligase, C-terminal domain"/>
    <property type="match status" value="1"/>
</dbReference>
<keyword evidence="12 18" id="KW-0067">ATP-binding</keyword>
<evidence type="ECO:0000256" key="15">
    <source>
        <dbReference type="ARBA" id="ARBA00030592"/>
    </source>
</evidence>
<dbReference type="GO" id="GO:0008841">
    <property type="term" value="F:dihydrofolate synthase activity"/>
    <property type="evidence" value="ECO:0007669"/>
    <property type="project" value="UniProtKB-EC"/>
</dbReference>
<evidence type="ECO:0000256" key="5">
    <source>
        <dbReference type="ARBA" id="ARBA00011245"/>
    </source>
</evidence>
<name>A0AAV4LAW1_9BACL</name>
<evidence type="ECO:0000256" key="11">
    <source>
        <dbReference type="ARBA" id="ARBA00022741"/>
    </source>
</evidence>
<dbReference type="SUPFAM" id="SSF53244">
    <property type="entry name" value="MurD-like peptide ligases, peptide-binding domain"/>
    <property type="match status" value="1"/>
</dbReference>
<dbReference type="FunFam" id="3.40.1190.10:FF:000004">
    <property type="entry name" value="Dihydrofolate synthase/folylpolyglutamate synthase"/>
    <property type="match status" value="1"/>
</dbReference>
<keyword evidence="10" id="KW-0479">Metal-binding</keyword>
<dbReference type="EC" id="6.3.2.17" evidence="7"/>
<dbReference type="InterPro" id="IPR013221">
    <property type="entry name" value="Mur_ligase_cen"/>
</dbReference>
<comment type="cofactor">
    <cofactor evidence="1">
        <name>Mg(2+)</name>
        <dbReference type="ChEBI" id="CHEBI:18420"/>
    </cofactor>
</comment>
<evidence type="ECO:0000256" key="1">
    <source>
        <dbReference type="ARBA" id="ARBA00001946"/>
    </source>
</evidence>
<dbReference type="GO" id="GO:0046656">
    <property type="term" value="P:folic acid biosynthetic process"/>
    <property type="evidence" value="ECO:0007669"/>
    <property type="project" value="UniProtKB-KW"/>
</dbReference>
<dbReference type="InterPro" id="IPR018109">
    <property type="entry name" value="Folylpolyglutamate_synth_CS"/>
</dbReference>
<accession>A0AAV4LAW1</accession>
<evidence type="ECO:0000256" key="13">
    <source>
        <dbReference type="ARBA" id="ARBA00022842"/>
    </source>
</evidence>
<dbReference type="PIRSF" id="PIRSF001563">
    <property type="entry name" value="Folylpolyglu_synth"/>
    <property type="match status" value="1"/>
</dbReference>
<comment type="catalytic activity">
    <reaction evidence="17">
        <text>7,8-dihydropteroate + L-glutamate + ATP = 7,8-dihydrofolate + ADP + phosphate + H(+)</text>
        <dbReference type="Rhea" id="RHEA:23584"/>
        <dbReference type="ChEBI" id="CHEBI:15378"/>
        <dbReference type="ChEBI" id="CHEBI:17839"/>
        <dbReference type="ChEBI" id="CHEBI:29985"/>
        <dbReference type="ChEBI" id="CHEBI:30616"/>
        <dbReference type="ChEBI" id="CHEBI:43474"/>
        <dbReference type="ChEBI" id="CHEBI:57451"/>
        <dbReference type="ChEBI" id="CHEBI:456216"/>
        <dbReference type="EC" id="6.3.2.12"/>
    </reaction>
</comment>
<dbReference type="InterPro" id="IPR036615">
    <property type="entry name" value="Mur_ligase_C_dom_sf"/>
</dbReference>
<evidence type="ECO:0000256" key="2">
    <source>
        <dbReference type="ARBA" id="ARBA00004799"/>
    </source>
</evidence>
<dbReference type="InterPro" id="IPR001645">
    <property type="entry name" value="Folylpolyglutamate_synth"/>
</dbReference>
<dbReference type="PROSITE" id="PS01011">
    <property type="entry name" value="FOLYLPOLYGLU_SYNT_1"/>
    <property type="match status" value="1"/>
</dbReference>
<comment type="pathway">
    <text evidence="2">Cofactor biosynthesis; tetrahydrofolate biosynthesis; 7,8-dihydrofolate from 2-amino-4-hydroxy-6-hydroxymethyl-7,8-dihydropteridine diphosphate and 4-aminobenzoate: step 2/2.</text>
</comment>
<evidence type="ECO:0000256" key="7">
    <source>
        <dbReference type="ARBA" id="ARBA00013025"/>
    </source>
</evidence>
<evidence type="ECO:0000256" key="12">
    <source>
        <dbReference type="ARBA" id="ARBA00022840"/>
    </source>
</evidence>